<dbReference type="Proteomes" id="UP000663887">
    <property type="component" value="Unassembled WGS sequence"/>
</dbReference>
<reference evidence="1" key="1">
    <citation type="submission" date="2021-02" db="EMBL/GenBank/DDBJ databases">
        <authorList>
            <person name="Nowell W R."/>
        </authorList>
    </citation>
    <scope>NUCLEOTIDE SEQUENCE</scope>
</reference>
<sequence length="332" mass="38817">MDNNEPFIVNNIDNFRHSTETESVADSSSNYAQYRTKQVSTLSKEVITKSTTTTPETSSEALRTRRRRIMQNFLLVWLDININKSNDDFQHSFTQLRTIVNTLEYFSDADKCVEYLRSLENEKAFIIICGTFSENIVSLVHELPQVDTIFGLYSNNEQQQEWSKEWPKVEGVHDSIQSVCISLKNVALKSDHNAIPMSFVPEQIIAATTSGEQNLDRLDPSYMYSMLFKDILFEIEEDETKAMNDLVTYYHNQDISEVTLEKFQREYLQNSPVWCYTRATFLFGTLNKALRLLDKETMIKMGFFIRNLHRQLQRLHKEQSRTLAENFSVYIR</sequence>
<evidence type="ECO:0000313" key="1">
    <source>
        <dbReference type="EMBL" id="CAF2044868.1"/>
    </source>
</evidence>
<organism evidence="1 2">
    <name type="scientific">Rotaria magnacalcarata</name>
    <dbReference type="NCBI Taxonomy" id="392030"/>
    <lineage>
        <taxon>Eukaryota</taxon>
        <taxon>Metazoa</taxon>
        <taxon>Spiralia</taxon>
        <taxon>Gnathifera</taxon>
        <taxon>Rotifera</taxon>
        <taxon>Eurotatoria</taxon>
        <taxon>Bdelloidea</taxon>
        <taxon>Philodinida</taxon>
        <taxon>Philodinidae</taxon>
        <taxon>Rotaria</taxon>
    </lineage>
</organism>
<accession>A0A816P772</accession>
<comment type="caution">
    <text evidence="1">The sequence shown here is derived from an EMBL/GenBank/DDBJ whole genome shotgun (WGS) entry which is preliminary data.</text>
</comment>
<proteinExistence type="predicted"/>
<name>A0A816P772_9BILA</name>
<protein>
    <submittedName>
        <fullName evidence="1">Uncharacterized protein</fullName>
    </submittedName>
</protein>
<evidence type="ECO:0000313" key="2">
    <source>
        <dbReference type="Proteomes" id="UP000663887"/>
    </source>
</evidence>
<dbReference type="EMBL" id="CAJNRG010002244">
    <property type="protein sequence ID" value="CAF2044868.1"/>
    <property type="molecule type" value="Genomic_DNA"/>
</dbReference>
<gene>
    <name evidence="1" type="ORF">XDN619_LOCUS7410</name>
</gene>
<dbReference type="AlphaFoldDB" id="A0A816P772"/>